<organism evidence="2 3">
    <name type="scientific">Candidatus Akkermansia intestinigallinarum</name>
    <dbReference type="NCBI Taxonomy" id="2838431"/>
    <lineage>
        <taxon>Bacteria</taxon>
        <taxon>Pseudomonadati</taxon>
        <taxon>Verrucomicrobiota</taxon>
        <taxon>Verrucomicrobiia</taxon>
        <taxon>Verrucomicrobiales</taxon>
        <taxon>Akkermansiaceae</taxon>
        <taxon>Akkermansia</taxon>
    </lineage>
</organism>
<keyword evidence="1" id="KW-0732">Signal</keyword>
<evidence type="ECO:0000313" key="3">
    <source>
        <dbReference type="Proteomes" id="UP000823964"/>
    </source>
</evidence>
<dbReference type="InterPro" id="IPR009706">
    <property type="entry name" value="DUF1287"/>
</dbReference>
<accession>A0A9D1VBF7</accession>
<dbReference type="Pfam" id="PF06940">
    <property type="entry name" value="DUF1287"/>
    <property type="match status" value="1"/>
</dbReference>
<evidence type="ECO:0000256" key="1">
    <source>
        <dbReference type="SAM" id="SignalP"/>
    </source>
</evidence>
<dbReference type="AlphaFoldDB" id="A0A9D1VBF7"/>
<reference evidence="2" key="2">
    <citation type="submission" date="2021-04" db="EMBL/GenBank/DDBJ databases">
        <authorList>
            <person name="Gilroy R."/>
        </authorList>
    </citation>
    <scope>NUCLEOTIDE SEQUENCE</scope>
    <source>
        <strain evidence="2">14975</strain>
    </source>
</reference>
<name>A0A9D1VBF7_9BACT</name>
<feature type="chain" id="PRO_5038601532" evidence="1">
    <location>
        <begin position="21"/>
        <end position="200"/>
    </location>
</feature>
<dbReference type="Proteomes" id="UP000823964">
    <property type="component" value="Unassembled WGS sequence"/>
</dbReference>
<comment type="caution">
    <text evidence="2">The sequence shown here is derived from an EMBL/GenBank/DDBJ whole genome shotgun (WGS) entry which is preliminary data.</text>
</comment>
<evidence type="ECO:0000313" key="2">
    <source>
        <dbReference type="EMBL" id="HIX19902.1"/>
    </source>
</evidence>
<protein>
    <submittedName>
        <fullName evidence="2">DUF1287 domain-containing protein</fullName>
    </submittedName>
</protein>
<sequence length="200" mass="22862">MRFPAFFRPLSLLLPLLLTAELRADARLAEVARKQIGVTILYDPAYVVLDYPGGDVEPDRGVCTDVIIRALRELGYDLQKEVHEDMRKHFSSYPKNWGLKRPDRNIDHRRVPNLECFFQRKGWRVPVTDKAEDYLPGDIVTCLLGGTLPHIMIVSDRKDEKGIPLIIHNIGAGTQEEANVLDYEPTGHFRPELPLPVQKR</sequence>
<dbReference type="PIRSF" id="PIRSF011444">
    <property type="entry name" value="DUF1287"/>
    <property type="match status" value="1"/>
</dbReference>
<reference evidence="2" key="1">
    <citation type="journal article" date="2021" name="PeerJ">
        <title>Extensive microbial diversity within the chicken gut microbiome revealed by metagenomics and culture.</title>
        <authorList>
            <person name="Gilroy R."/>
            <person name="Ravi A."/>
            <person name="Getino M."/>
            <person name="Pursley I."/>
            <person name="Horton D.L."/>
            <person name="Alikhan N.F."/>
            <person name="Baker D."/>
            <person name="Gharbi K."/>
            <person name="Hall N."/>
            <person name="Watson M."/>
            <person name="Adriaenssens E.M."/>
            <person name="Foster-Nyarko E."/>
            <person name="Jarju S."/>
            <person name="Secka A."/>
            <person name="Antonio M."/>
            <person name="Oren A."/>
            <person name="Chaudhuri R.R."/>
            <person name="La Ragione R."/>
            <person name="Hildebrand F."/>
            <person name="Pallen M.J."/>
        </authorList>
    </citation>
    <scope>NUCLEOTIDE SEQUENCE</scope>
    <source>
        <strain evidence="2">14975</strain>
    </source>
</reference>
<proteinExistence type="predicted"/>
<dbReference type="EMBL" id="DXFQ01000083">
    <property type="protein sequence ID" value="HIX19902.1"/>
    <property type="molecule type" value="Genomic_DNA"/>
</dbReference>
<gene>
    <name evidence="2" type="ORF">H9862_04770</name>
</gene>
<feature type="signal peptide" evidence="1">
    <location>
        <begin position="1"/>
        <end position="20"/>
    </location>
</feature>